<reference evidence="2" key="1">
    <citation type="journal article" date="2010" name="Science">
        <title>Signatures of adaptation to obligate biotrophy in the Hyaloperonospora arabidopsidis genome.</title>
        <authorList>
            <person name="Baxter L."/>
            <person name="Tripathy S."/>
            <person name="Ishaque N."/>
            <person name="Boot N."/>
            <person name="Cabral A."/>
            <person name="Kemen E."/>
            <person name="Thines M."/>
            <person name="Ah-Fong A."/>
            <person name="Anderson R."/>
            <person name="Badejoko W."/>
            <person name="Bittner-Eddy P."/>
            <person name="Boore J.L."/>
            <person name="Chibucos M.C."/>
            <person name="Coates M."/>
            <person name="Dehal P."/>
            <person name="Delehaunty K."/>
            <person name="Dong S."/>
            <person name="Downton P."/>
            <person name="Dumas B."/>
            <person name="Fabro G."/>
            <person name="Fronick C."/>
            <person name="Fuerstenberg S.I."/>
            <person name="Fulton L."/>
            <person name="Gaulin E."/>
            <person name="Govers F."/>
            <person name="Hughes L."/>
            <person name="Humphray S."/>
            <person name="Jiang R.H."/>
            <person name="Judelson H."/>
            <person name="Kamoun S."/>
            <person name="Kyung K."/>
            <person name="Meijer H."/>
            <person name="Minx P."/>
            <person name="Morris P."/>
            <person name="Nelson J."/>
            <person name="Phuntumart V."/>
            <person name="Qutob D."/>
            <person name="Rehmany A."/>
            <person name="Rougon-Cardoso A."/>
            <person name="Ryden P."/>
            <person name="Torto-Alalibo T."/>
            <person name="Studholme D."/>
            <person name="Wang Y."/>
            <person name="Win J."/>
            <person name="Wood J."/>
            <person name="Clifton S.W."/>
            <person name="Rogers J."/>
            <person name="Van den Ackerveken G."/>
            <person name="Jones J.D."/>
            <person name="McDowell J.M."/>
            <person name="Beynon J."/>
            <person name="Tyler B.M."/>
        </authorList>
    </citation>
    <scope>NUCLEOTIDE SEQUENCE [LARGE SCALE GENOMIC DNA]</scope>
    <source>
        <strain evidence="2">Emoy2</strain>
    </source>
</reference>
<dbReference type="EnsemblProtists" id="HpaT809348">
    <property type="protein sequence ID" value="HpaP809348"/>
    <property type="gene ID" value="HpaG809348"/>
</dbReference>
<dbReference type="InParanoid" id="M4BSF6"/>
<proteinExistence type="predicted"/>
<dbReference type="EMBL" id="JH598703">
    <property type="status" value="NOT_ANNOTATED_CDS"/>
    <property type="molecule type" value="Genomic_DNA"/>
</dbReference>
<accession>M4BSF6</accession>
<dbReference type="Proteomes" id="UP000011713">
    <property type="component" value="Unassembled WGS sequence"/>
</dbReference>
<reference evidence="1" key="2">
    <citation type="submission" date="2015-06" db="UniProtKB">
        <authorList>
            <consortium name="EnsemblProtists"/>
        </authorList>
    </citation>
    <scope>IDENTIFICATION</scope>
    <source>
        <strain evidence="1">Emoy2</strain>
    </source>
</reference>
<name>M4BSF6_HYAAE</name>
<evidence type="ECO:0000313" key="2">
    <source>
        <dbReference type="Proteomes" id="UP000011713"/>
    </source>
</evidence>
<dbReference type="VEuPathDB" id="FungiDB:HpaG809348"/>
<dbReference type="AlphaFoldDB" id="M4BSF6"/>
<evidence type="ECO:0000313" key="1">
    <source>
        <dbReference type="EnsemblProtists" id="HpaP809348"/>
    </source>
</evidence>
<sequence>MVEQHDGPFKRAVKDQPGCLWGGGRSSYHFIDRASELQYVQLLRDSFVKARK</sequence>
<protein>
    <submittedName>
        <fullName evidence="1">Uncharacterized protein</fullName>
    </submittedName>
</protein>
<organism evidence="1 2">
    <name type="scientific">Hyaloperonospora arabidopsidis (strain Emoy2)</name>
    <name type="common">Downy mildew agent</name>
    <name type="synonym">Peronospora arabidopsidis</name>
    <dbReference type="NCBI Taxonomy" id="559515"/>
    <lineage>
        <taxon>Eukaryota</taxon>
        <taxon>Sar</taxon>
        <taxon>Stramenopiles</taxon>
        <taxon>Oomycota</taxon>
        <taxon>Peronosporomycetes</taxon>
        <taxon>Peronosporales</taxon>
        <taxon>Peronosporaceae</taxon>
        <taxon>Hyaloperonospora</taxon>
    </lineage>
</organism>
<keyword evidence="2" id="KW-1185">Reference proteome</keyword>
<dbReference type="HOGENOM" id="CLU_3091440_0_0_1"/>